<dbReference type="EMBL" id="JBIRPU010000008">
    <property type="protein sequence ID" value="MFI0793761.1"/>
    <property type="molecule type" value="Genomic_DNA"/>
</dbReference>
<keyword evidence="2" id="KW-1133">Transmembrane helix</keyword>
<name>A0ABW7SJ92_9ACTN</name>
<sequence>MPEIGGVSYPDTAKLDEMSVEWGRAADKLDTLATQVAAVDMDWTGRSASYFIEVTTLVWKQVTEVAAAARSISENIKQYSDQVREMIKQAIKAELISIITIVFSFATMWIPGLGALMGRLIDGLAKVLVAVGNLASKVVPTSVRALVTPFTSPKVLSELVVGGSIGATTEVAIAFVAELTASGVTNTDVKIDGKTFGIAAGAGFAAGAVFSGLVTDSKFRGGGFMDRHPFPFTGSRTPKLSSNGVPHTVSGTGEGRPQITGSGDLGEVDVPSTAMTPLPGRVDAESGSHLPTGAGAGLPPVGSPGAGKSSASAQTIPGAGQRAIPRLGRFTDLPEAGVGPGGGVRLSVDGNAVPPARLDNSPPANGSGSPVLGNPPAGAGGRKVIDVNGHSVNEPPPTGQGAPPAASAGGGRTNAGGGPRQPGGAEGVGPGTSRAHQPGQDGVTGNGTAVSPRPQVETAPPVRPGEVPPVPGRVGEVLPGGGRPGEVSPVAGRVGEVLPVAGRVGEVSPVAGRVGEVLPGGGRVGEVLPVAGRVGEVSPVAGRVGEVLPGGGR</sequence>
<reference evidence="3 4" key="1">
    <citation type="submission" date="2024-10" db="EMBL/GenBank/DDBJ databases">
        <title>The Natural Products Discovery Center: Release of the First 8490 Sequenced Strains for Exploring Actinobacteria Biosynthetic Diversity.</title>
        <authorList>
            <person name="Kalkreuter E."/>
            <person name="Kautsar S.A."/>
            <person name="Yang D."/>
            <person name="Bader C.D."/>
            <person name="Teijaro C.N."/>
            <person name="Fluegel L."/>
            <person name="Davis C.M."/>
            <person name="Simpson J.R."/>
            <person name="Lauterbach L."/>
            <person name="Steele A.D."/>
            <person name="Gui C."/>
            <person name="Meng S."/>
            <person name="Li G."/>
            <person name="Viehrig K."/>
            <person name="Ye F."/>
            <person name="Su P."/>
            <person name="Kiefer A.F."/>
            <person name="Nichols A."/>
            <person name="Cepeda A.J."/>
            <person name="Yan W."/>
            <person name="Fan B."/>
            <person name="Jiang Y."/>
            <person name="Adhikari A."/>
            <person name="Zheng C.-J."/>
            <person name="Schuster L."/>
            <person name="Cowan T.M."/>
            <person name="Smanski M.J."/>
            <person name="Chevrette M.G."/>
            <person name="De Carvalho L.P.S."/>
            <person name="Shen B."/>
        </authorList>
    </citation>
    <scope>NUCLEOTIDE SEQUENCE [LARGE SCALE GENOMIC DNA]</scope>
    <source>
        <strain evidence="3 4">NPDC021253</strain>
    </source>
</reference>
<proteinExistence type="predicted"/>
<accession>A0ABW7SJ92</accession>
<feature type="compositionally biased region" description="Polar residues" evidence="1">
    <location>
        <begin position="234"/>
        <end position="251"/>
    </location>
</feature>
<keyword evidence="4" id="KW-1185">Reference proteome</keyword>
<gene>
    <name evidence="3" type="ORF">ACH4OY_13875</name>
</gene>
<evidence type="ECO:0000313" key="3">
    <source>
        <dbReference type="EMBL" id="MFI0793761.1"/>
    </source>
</evidence>
<feature type="compositionally biased region" description="Pro residues" evidence="1">
    <location>
        <begin position="461"/>
        <end position="471"/>
    </location>
</feature>
<evidence type="ECO:0000256" key="1">
    <source>
        <dbReference type="SAM" id="MobiDB-lite"/>
    </source>
</evidence>
<feature type="transmembrane region" description="Helical" evidence="2">
    <location>
        <begin position="95"/>
        <end position="117"/>
    </location>
</feature>
<feature type="compositionally biased region" description="Gly residues" evidence="1">
    <location>
        <begin position="408"/>
        <end position="430"/>
    </location>
</feature>
<dbReference type="Proteomes" id="UP001611075">
    <property type="component" value="Unassembled WGS sequence"/>
</dbReference>
<feature type="region of interest" description="Disordered" evidence="1">
    <location>
        <begin position="233"/>
        <end position="490"/>
    </location>
</feature>
<feature type="non-terminal residue" evidence="3">
    <location>
        <position position="553"/>
    </location>
</feature>
<organism evidence="3 4">
    <name type="scientific">Micromonospora rubida</name>
    <dbReference type="NCBI Taxonomy" id="2697657"/>
    <lineage>
        <taxon>Bacteria</taxon>
        <taxon>Bacillati</taxon>
        <taxon>Actinomycetota</taxon>
        <taxon>Actinomycetes</taxon>
        <taxon>Micromonosporales</taxon>
        <taxon>Micromonosporaceae</taxon>
        <taxon>Micromonospora</taxon>
    </lineage>
</organism>
<keyword evidence="2" id="KW-0472">Membrane</keyword>
<evidence type="ECO:0008006" key="5">
    <source>
        <dbReference type="Google" id="ProtNLM"/>
    </source>
</evidence>
<comment type="caution">
    <text evidence="3">The sequence shown here is derived from an EMBL/GenBank/DDBJ whole genome shotgun (WGS) entry which is preliminary data.</text>
</comment>
<evidence type="ECO:0000313" key="4">
    <source>
        <dbReference type="Proteomes" id="UP001611075"/>
    </source>
</evidence>
<keyword evidence="2" id="KW-0812">Transmembrane</keyword>
<protein>
    <recommendedName>
        <fullName evidence="5">PPE family domain-containing protein</fullName>
    </recommendedName>
</protein>
<evidence type="ECO:0000256" key="2">
    <source>
        <dbReference type="SAM" id="Phobius"/>
    </source>
</evidence>